<dbReference type="Proteomes" id="UP000002366">
    <property type="component" value="Chromosome"/>
</dbReference>
<reference evidence="2 3" key="1">
    <citation type="journal article" date="2010" name="Stand. Genomic Sci.">
        <title>Complete genome sequence of Aminobacterium colombiense type strain (ALA-1).</title>
        <authorList>
            <person name="Chertkov O."/>
            <person name="Sikorski J."/>
            <person name="Brambilla E."/>
            <person name="Lapidus A."/>
            <person name="Copeland A."/>
            <person name="Glavina Del Rio T."/>
            <person name="Nolan M."/>
            <person name="Lucas S."/>
            <person name="Tice H."/>
            <person name="Cheng J.F."/>
            <person name="Han C."/>
            <person name="Detter J.C."/>
            <person name="Bruce D."/>
            <person name="Tapia R."/>
            <person name="Goodwin L."/>
            <person name="Pitluck S."/>
            <person name="Liolios K."/>
            <person name="Ivanova N."/>
            <person name="Mavromatis K."/>
            <person name="Ovchinnikova G."/>
            <person name="Pati A."/>
            <person name="Chen A."/>
            <person name="Palaniappan K."/>
            <person name="Land M."/>
            <person name="Hauser L."/>
            <person name="Chang Y.J."/>
            <person name="Jeffries C.D."/>
            <person name="Spring S."/>
            <person name="Rohde M."/>
            <person name="Goker M."/>
            <person name="Bristow J."/>
            <person name="Eisen J.A."/>
            <person name="Markowitz V."/>
            <person name="Hugenholtz P."/>
            <person name="Kyrpides N.C."/>
            <person name="Klenk H.P."/>
        </authorList>
    </citation>
    <scope>NUCLEOTIDE SEQUENCE [LARGE SCALE GENOMIC DNA]</scope>
    <source>
        <strain evidence="3">DSM 12261 / ALA-1</strain>
    </source>
</reference>
<name>D5EHE5_AMICL</name>
<feature type="compositionally biased region" description="Basic residues" evidence="1">
    <location>
        <begin position="47"/>
        <end position="58"/>
    </location>
</feature>
<evidence type="ECO:0000313" key="3">
    <source>
        <dbReference type="Proteomes" id="UP000002366"/>
    </source>
</evidence>
<dbReference type="OrthoDB" id="9860903at2"/>
<gene>
    <name evidence="2" type="ordered locus">Amico_1864</name>
</gene>
<keyword evidence="3" id="KW-1185">Reference proteome</keyword>
<feature type="region of interest" description="Disordered" evidence="1">
    <location>
        <begin position="44"/>
        <end position="65"/>
    </location>
</feature>
<accession>D5EHE5</accession>
<dbReference type="STRING" id="572547.Amico_1864"/>
<sequence>MGDLYSLRKERDYLSRESTRKNMDKREWEIRYLKILEDIYREEQKLRGRPAPKRRNHRDNKPYPD</sequence>
<evidence type="ECO:0000313" key="2">
    <source>
        <dbReference type="EMBL" id="ADE57977.1"/>
    </source>
</evidence>
<dbReference type="KEGG" id="aco:Amico_1864"/>
<dbReference type="EMBL" id="CP001997">
    <property type="protein sequence ID" value="ADE57977.1"/>
    <property type="molecule type" value="Genomic_DNA"/>
</dbReference>
<protein>
    <submittedName>
        <fullName evidence="2">Uncharacterized protein</fullName>
    </submittedName>
</protein>
<organism evidence="2 3">
    <name type="scientific">Aminobacterium colombiense (strain DSM 12261 / ALA-1)</name>
    <dbReference type="NCBI Taxonomy" id="572547"/>
    <lineage>
        <taxon>Bacteria</taxon>
        <taxon>Thermotogati</taxon>
        <taxon>Synergistota</taxon>
        <taxon>Synergistia</taxon>
        <taxon>Synergistales</taxon>
        <taxon>Aminobacteriaceae</taxon>
        <taxon>Aminobacterium</taxon>
    </lineage>
</organism>
<proteinExistence type="predicted"/>
<dbReference type="AlphaFoldDB" id="D5EHE5"/>
<evidence type="ECO:0000256" key="1">
    <source>
        <dbReference type="SAM" id="MobiDB-lite"/>
    </source>
</evidence>
<dbReference type="RefSeq" id="WP_013049239.1">
    <property type="nucleotide sequence ID" value="NC_014011.1"/>
</dbReference>
<dbReference type="HOGENOM" id="CLU_2840018_0_0_0"/>